<dbReference type="AlphaFoldDB" id="K2MLB6"/>
<comment type="catalytic activity">
    <reaction evidence="6">
        <text>a 6-O-methyl-2'-deoxyguanosine in DNA + L-cysteinyl-[protein] = S-methyl-L-cysteinyl-[protein] + a 2'-deoxyguanosine in DNA</text>
        <dbReference type="Rhea" id="RHEA:24000"/>
        <dbReference type="Rhea" id="RHEA-COMP:10131"/>
        <dbReference type="Rhea" id="RHEA-COMP:10132"/>
        <dbReference type="Rhea" id="RHEA-COMP:11367"/>
        <dbReference type="Rhea" id="RHEA-COMP:11368"/>
        <dbReference type="ChEBI" id="CHEBI:29950"/>
        <dbReference type="ChEBI" id="CHEBI:82612"/>
        <dbReference type="ChEBI" id="CHEBI:85445"/>
        <dbReference type="ChEBI" id="CHEBI:85448"/>
        <dbReference type="EC" id="2.1.1.63"/>
    </reaction>
</comment>
<evidence type="ECO:0000313" key="9">
    <source>
        <dbReference type="Proteomes" id="UP000006786"/>
    </source>
</evidence>
<comment type="catalytic activity">
    <reaction evidence="1">
        <text>a 4-O-methyl-thymidine in DNA + L-cysteinyl-[protein] = a thymidine in DNA + S-methyl-L-cysteinyl-[protein]</text>
        <dbReference type="Rhea" id="RHEA:53428"/>
        <dbReference type="Rhea" id="RHEA-COMP:10131"/>
        <dbReference type="Rhea" id="RHEA-COMP:10132"/>
        <dbReference type="Rhea" id="RHEA-COMP:13555"/>
        <dbReference type="Rhea" id="RHEA-COMP:13556"/>
        <dbReference type="ChEBI" id="CHEBI:29950"/>
        <dbReference type="ChEBI" id="CHEBI:82612"/>
        <dbReference type="ChEBI" id="CHEBI:137386"/>
        <dbReference type="ChEBI" id="CHEBI:137387"/>
        <dbReference type="EC" id="2.1.1.63"/>
    </reaction>
</comment>
<dbReference type="Pfam" id="PF01035">
    <property type="entry name" value="DNA_binding_1"/>
    <property type="match status" value="1"/>
</dbReference>
<dbReference type="CDD" id="cd06445">
    <property type="entry name" value="ATase"/>
    <property type="match status" value="1"/>
</dbReference>
<evidence type="ECO:0000256" key="3">
    <source>
        <dbReference type="ARBA" id="ARBA00022679"/>
    </source>
</evidence>
<evidence type="ECO:0000259" key="7">
    <source>
        <dbReference type="Pfam" id="PF01035"/>
    </source>
</evidence>
<dbReference type="SUPFAM" id="SSF46767">
    <property type="entry name" value="Methylated DNA-protein cysteine methyltransferase, C-terminal domain"/>
    <property type="match status" value="1"/>
</dbReference>
<dbReference type="InterPro" id="IPR036388">
    <property type="entry name" value="WH-like_DNA-bd_sf"/>
</dbReference>
<dbReference type="Gene3D" id="1.10.10.10">
    <property type="entry name" value="Winged helix-like DNA-binding domain superfamily/Winged helix DNA-binding domain"/>
    <property type="match status" value="1"/>
</dbReference>
<dbReference type="GO" id="GO:0032259">
    <property type="term" value="P:methylation"/>
    <property type="evidence" value="ECO:0007669"/>
    <property type="project" value="UniProtKB-KW"/>
</dbReference>
<dbReference type="Gene3D" id="3.30.160.70">
    <property type="entry name" value="Methylated DNA-protein cysteine methyltransferase domain"/>
    <property type="match status" value="1"/>
</dbReference>
<dbReference type="STRING" id="391937.NA2_15137"/>
<protein>
    <submittedName>
        <fullName evidence="8">Methylated-DNA--protein-cysteine methyltransferase</fullName>
    </submittedName>
</protein>
<dbReference type="PATRIC" id="fig|391937.3.peg.3112"/>
<comment type="caution">
    <text evidence="8">The sequence shown here is derived from an EMBL/GenBank/DDBJ whole genome shotgun (WGS) entry which is preliminary data.</text>
</comment>
<dbReference type="SUPFAM" id="SSF53155">
    <property type="entry name" value="Methylated DNA-protein cysteine methyltransferase domain"/>
    <property type="match status" value="1"/>
</dbReference>
<dbReference type="InterPro" id="IPR036217">
    <property type="entry name" value="MethylDNA_cys_MeTrfase_DNAb"/>
</dbReference>
<reference evidence="8 9" key="1">
    <citation type="journal article" date="2012" name="J. Bacteriol.">
        <title>Genome Sequence of Nitratireductor pacificus Type Strain pht-3B.</title>
        <authorList>
            <person name="Lai Q."/>
            <person name="Li G."/>
            <person name="Shao Z."/>
        </authorList>
    </citation>
    <scope>NUCLEOTIDE SEQUENCE [LARGE SCALE GENOMIC DNA]</scope>
    <source>
        <strain evidence="9">pht-3B</strain>
    </source>
</reference>
<feature type="domain" description="Methylated-DNA-[protein]-cysteine S-methyltransferase DNA binding" evidence="7">
    <location>
        <begin position="88"/>
        <end position="169"/>
    </location>
</feature>
<evidence type="ECO:0000313" key="8">
    <source>
        <dbReference type="EMBL" id="EKF18027.1"/>
    </source>
</evidence>
<dbReference type="eggNOG" id="COG0350">
    <property type="taxonomic scope" value="Bacteria"/>
</dbReference>
<dbReference type="EMBL" id="AMRM01000017">
    <property type="protein sequence ID" value="EKF18027.1"/>
    <property type="molecule type" value="Genomic_DNA"/>
</dbReference>
<evidence type="ECO:0000256" key="2">
    <source>
        <dbReference type="ARBA" id="ARBA00022603"/>
    </source>
</evidence>
<evidence type="ECO:0000256" key="6">
    <source>
        <dbReference type="ARBA" id="ARBA00049348"/>
    </source>
</evidence>
<dbReference type="Proteomes" id="UP000006786">
    <property type="component" value="Unassembled WGS sequence"/>
</dbReference>
<gene>
    <name evidence="8" type="ORF">NA2_15137</name>
</gene>
<evidence type="ECO:0000256" key="5">
    <source>
        <dbReference type="ARBA" id="ARBA00023204"/>
    </source>
</evidence>
<accession>K2MLB6</accession>
<dbReference type="OrthoDB" id="9802228at2"/>
<organism evidence="8 9">
    <name type="scientific">Nitratireductor pacificus pht-3B</name>
    <dbReference type="NCBI Taxonomy" id="391937"/>
    <lineage>
        <taxon>Bacteria</taxon>
        <taxon>Pseudomonadati</taxon>
        <taxon>Pseudomonadota</taxon>
        <taxon>Alphaproteobacteria</taxon>
        <taxon>Hyphomicrobiales</taxon>
        <taxon>Phyllobacteriaceae</taxon>
        <taxon>Nitratireductor</taxon>
    </lineage>
</organism>
<dbReference type="PANTHER" id="PTHR10815:SF5">
    <property type="entry name" value="METHYLATED-DNA--PROTEIN-CYSTEINE METHYLTRANSFERASE"/>
    <property type="match status" value="1"/>
</dbReference>
<dbReference type="InterPro" id="IPR014048">
    <property type="entry name" value="MethylDNA_cys_MeTrfase_DNA-bd"/>
</dbReference>
<sequence length="184" mass="19335">MPAPGHHVFETAFGFCGAGWTSEGLARFTLPMAEPAMVTGQITRHLPASQAAEPEGAMADLVDAARRYFSGSREDFSHVPVDLAGVDPFRRALYAAMRKLAFGETVTYGGLCARAGFPNAARETGMAMGRNPLPLIIPCHRVLAAGGRIGGFSAPGGVATKQKMLALENARSPDAEPAQASFAF</sequence>
<keyword evidence="5" id="KW-0234">DNA repair</keyword>
<keyword evidence="3 8" id="KW-0808">Transferase</keyword>
<dbReference type="InterPro" id="IPR036631">
    <property type="entry name" value="MGMT_N_sf"/>
</dbReference>
<dbReference type="RefSeq" id="WP_008597889.1">
    <property type="nucleotide sequence ID" value="NZ_AMRM01000017.1"/>
</dbReference>
<keyword evidence="9" id="KW-1185">Reference proteome</keyword>
<dbReference type="PANTHER" id="PTHR10815">
    <property type="entry name" value="METHYLATED-DNA--PROTEIN-CYSTEINE METHYLTRANSFERASE"/>
    <property type="match status" value="1"/>
</dbReference>
<proteinExistence type="predicted"/>
<evidence type="ECO:0000256" key="1">
    <source>
        <dbReference type="ARBA" id="ARBA00001286"/>
    </source>
</evidence>
<dbReference type="InterPro" id="IPR001497">
    <property type="entry name" value="MethylDNA_cys_MeTrfase_AS"/>
</dbReference>
<dbReference type="PROSITE" id="PS00374">
    <property type="entry name" value="MGMT"/>
    <property type="match status" value="1"/>
</dbReference>
<keyword evidence="2 8" id="KW-0489">Methyltransferase</keyword>
<dbReference type="NCBIfam" id="TIGR00589">
    <property type="entry name" value="ogt"/>
    <property type="match status" value="1"/>
</dbReference>
<dbReference type="GO" id="GO:0006281">
    <property type="term" value="P:DNA repair"/>
    <property type="evidence" value="ECO:0007669"/>
    <property type="project" value="UniProtKB-KW"/>
</dbReference>
<keyword evidence="4" id="KW-0227">DNA damage</keyword>
<evidence type="ECO:0000256" key="4">
    <source>
        <dbReference type="ARBA" id="ARBA00022763"/>
    </source>
</evidence>
<name>K2MLB6_9HYPH</name>
<dbReference type="GO" id="GO:0003908">
    <property type="term" value="F:methylated-DNA-[protein]-cysteine S-methyltransferase activity"/>
    <property type="evidence" value="ECO:0007669"/>
    <property type="project" value="UniProtKB-EC"/>
</dbReference>